<dbReference type="SUPFAM" id="SSF50985">
    <property type="entry name" value="RCC1/BLIP-II"/>
    <property type="match status" value="1"/>
</dbReference>
<dbReference type="Proteomes" id="UP000670152">
    <property type="component" value="Unassembled WGS sequence"/>
</dbReference>
<accession>A0A836K950</accession>
<organism evidence="1 2">
    <name type="scientific">Acromyrmex heyeri</name>
    <dbReference type="NCBI Taxonomy" id="230685"/>
    <lineage>
        <taxon>Eukaryota</taxon>
        <taxon>Metazoa</taxon>
        <taxon>Ecdysozoa</taxon>
        <taxon>Arthropoda</taxon>
        <taxon>Hexapoda</taxon>
        <taxon>Insecta</taxon>
        <taxon>Pterygota</taxon>
        <taxon>Neoptera</taxon>
        <taxon>Endopterygota</taxon>
        <taxon>Hymenoptera</taxon>
        <taxon>Apocrita</taxon>
        <taxon>Aculeata</taxon>
        <taxon>Formicoidea</taxon>
        <taxon>Formicidae</taxon>
        <taxon>Myrmicinae</taxon>
        <taxon>Acromyrmex</taxon>
    </lineage>
</organism>
<protein>
    <submittedName>
        <fullName evidence="1">RCBT1 protein</fullName>
    </submittedName>
</protein>
<feature type="non-terminal residue" evidence="1">
    <location>
        <position position="169"/>
    </location>
</feature>
<gene>
    <name evidence="1" type="primary">Rcbtb1_13</name>
    <name evidence="1" type="ORF">G6Z77_0007181</name>
</gene>
<keyword evidence="2" id="KW-1185">Reference proteome</keyword>
<reference evidence="1 2" key="1">
    <citation type="submission" date="2020-02" db="EMBL/GenBank/DDBJ databases">
        <title>Relaxed selection underlies rapid genomic changes in the transitions from sociality to social parasitism in ants.</title>
        <authorList>
            <person name="Bi X."/>
        </authorList>
    </citation>
    <scope>NUCLEOTIDE SEQUENCE [LARGE SCALE GENOMIC DNA]</scope>
    <source>
        <strain evidence="1">BGI-DK2014b</strain>
        <tissue evidence="1">Whole body</tissue>
    </source>
</reference>
<comment type="caution">
    <text evidence="1">The sequence shown here is derived from an EMBL/GenBank/DDBJ whole genome shotgun (WGS) entry which is preliminary data.</text>
</comment>
<evidence type="ECO:0000313" key="2">
    <source>
        <dbReference type="Proteomes" id="UP000670152"/>
    </source>
</evidence>
<evidence type="ECO:0000313" key="1">
    <source>
        <dbReference type="EMBL" id="KAG5339693.1"/>
    </source>
</evidence>
<name>A0A836K950_9HYME</name>
<sequence>YASEALIVTRDKMMYGLGDNIAGCFGIGNTSCTLFPKKVEALCRKDIKDTFAYSNGPNVLALTKEREHSQTAKHIDKTKNQNQNLDNVVSNVSHDDKVKRHKFSISIDERTDITDSKFMCLLIQYVCPNNKKIKTQLLELLTLDARDCSAKKIFLTFKEFFSVNGREFL</sequence>
<dbReference type="AlphaFoldDB" id="A0A836K950"/>
<dbReference type="OrthoDB" id="7554399at2759"/>
<proteinExistence type="predicted"/>
<feature type="non-terminal residue" evidence="1">
    <location>
        <position position="1"/>
    </location>
</feature>
<dbReference type="EMBL" id="JAANIB010002741">
    <property type="protein sequence ID" value="KAG5339693.1"/>
    <property type="molecule type" value="Genomic_DNA"/>
</dbReference>
<dbReference type="InterPro" id="IPR009091">
    <property type="entry name" value="RCC1/BLIP-II"/>
</dbReference>